<protein>
    <recommendedName>
        <fullName evidence="4">Transmembrane protein</fullName>
    </recommendedName>
</protein>
<evidence type="ECO:0000313" key="2">
    <source>
        <dbReference type="EMBL" id="CAI9265537.1"/>
    </source>
</evidence>
<accession>A0AA35VM25</accession>
<dbReference type="EMBL" id="OX465086">
    <property type="protein sequence ID" value="CAI9265537.1"/>
    <property type="molecule type" value="Genomic_DNA"/>
</dbReference>
<dbReference type="AlphaFoldDB" id="A0AA35VM25"/>
<name>A0AA35VM25_LACSI</name>
<sequence length="154" mass="17617">MVTFIESANRVNRYALHQTKTSPFLSVRVKGIYENNVLLILVSIIVSLVVINSTAMPYKTIFFITSTSSSYYPTNNNHPENPSFPYQNPSNSTHLTFFIIEVHEFHRTKSFPHLIFSQTSNGRCCLFRTLFFFLISPIAPSTSSVLSTLWKMIL</sequence>
<keyword evidence="1" id="KW-0812">Transmembrane</keyword>
<keyword evidence="3" id="KW-1185">Reference proteome</keyword>
<feature type="transmembrane region" description="Helical" evidence="1">
    <location>
        <begin position="37"/>
        <end position="58"/>
    </location>
</feature>
<gene>
    <name evidence="2" type="ORF">LSALG_LOCUS6133</name>
</gene>
<evidence type="ECO:0000256" key="1">
    <source>
        <dbReference type="SAM" id="Phobius"/>
    </source>
</evidence>
<evidence type="ECO:0000313" key="3">
    <source>
        <dbReference type="Proteomes" id="UP001177003"/>
    </source>
</evidence>
<keyword evidence="1" id="KW-1133">Transmembrane helix</keyword>
<dbReference type="Proteomes" id="UP001177003">
    <property type="component" value="Chromosome 0"/>
</dbReference>
<evidence type="ECO:0008006" key="4">
    <source>
        <dbReference type="Google" id="ProtNLM"/>
    </source>
</evidence>
<proteinExistence type="predicted"/>
<reference evidence="2" key="1">
    <citation type="submission" date="2023-04" db="EMBL/GenBank/DDBJ databases">
        <authorList>
            <person name="Vijverberg K."/>
            <person name="Xiong W."/>
            <person name="Schranz E."/>
        </authorList>
    </citation>
    <scope>NUCLEOTIDE SEQUENCE</scope>
</reference>
<keyword evidence="1" id="KW-0472">Membrane</keyword>
<organism evidence="2 3">
    <name type="scientific">Lactuca saligna</name>
    <name type="common">Willowleaf lettuce</name>
    <dbReference type="NCBI Taxonomy" id="75948"/>
    <lineage>
        <taxon>Eukaryota</taxon>
        <taxon>Viridiplantae</taxon>
        <taxon>Streptophyta</taxon>
        <taxon>Embryophyta</taxon>
        <taxon>Tracheophyta</taxon>
        <taxon>Spermatophyta</taxon>
        <taxon>Magnoliopsida</taxon>
        <taxon>eudicotyledons</taxon>
        <taxon>Gunneridae</taxon>
        <taxon>Pentapetalae</taxon>
        <taxon>asterids</taxon>
        <taxon>campanulids</taxon>
        <taxon>Asterales</taxon>
        <taxon>Asteraceae</taxon>
        <taxon>Cichorioideae</taxon>
        <taxon>Cichorieae</taxon>
        <taxon>Lactucinae</taxon>
        <taxon>Lactuca</taxon>
    </lineage>
</organism>